<reference evidence="3 4" key="1">
    <citation type="submission" date="2023-01" db="EMBL/GenBank/DDBJ databases">
        <title>Analysis of 21 Apiospora genomes using comparative genomics revels a genus with tremendous synthesis potential of carbohydrate active enzymes and secondary metabolites.</title>
        <authorList>
            <person name="Sorensen T."/>
        </authorList>
    </citation>
    <scope>NUCLEOTIDE SEQUENCE [LARGE SCALE GENOMIC DNA]</scope>
    <source>
        <strain evidence="3 4">CBS 24483</strain>
    </source>
</reference>
<keyword evidence="4" id="KW-1185">Reference proteome</keyword>
<evidence type="ECO:0000313" key="3">
    <source>
        <dbReference type="EMBL" id="KAK7942716.1"/>
    </source>
</evidence>
<dbReference type="RefSeq" id="XP_066694747.1">
    <property type="nucleotide sequence ID" value="XM_066848051.1"/>
</dbReference>
<organism evidence="3 4">
    <name type="scientific">Apiospora aurea</name>
    <dbReference type="NCBI Taxonomy" id="335848"/>
    <lineage>
        <taxon>Eukaryota</taxon>
        <taxon>Fungi</taxon>
        <taxon>Dikarya</taxon>
        <taxon>Ascomycota</taxon>
        <taxon>Pezizomycotina</taxon>
        <taxon>Sordariomycetes</taxon>
        <taxon>Xylariomycetidae</taxon>
        <taxon>Amphisphaeriales</taxon>
        <taxon>Apiosporaceae</taxon>
        <taxon>Apiospora</taxon>
    </lineage>
</organism>
<dbReference type="GeneID" id="92081113"/>
<dbReference type="SUPFAM" id="SSF89372">
    <property type="entry name" value="Fucose-specific lectin"/>
    <property type="match status" value="1"/>
</dbReference>
<protein>
    <recommendedName>
        <fullName evidence="5">Fucose-specific lectin</fullName>
    </recommendedName>
</protein>
<evidence type="ECO:0000256" key="1">
    <source>
        <dbReference type="SAM" id="MobiDB-lite"/>
    </source>
</evidence>
<gene>
    <name evidence="3" type="ORF">PG986_011829</name>
</gene>
<keyword evidence="2" id="KW-1133">Transmembrane helix</keyword>
<feature type="compositionally biased region" description="Polar residues" evidence="1">
    <location>
        <begin position="1"/>
        <end position="10"/>
    </location>
</feature>
<feature type="compositionally biased region" description="Polar residues" evidence="1">
    <location>
        <begin position="41"/>
        <end position="54"/>
    </location>
</feature>
<feature type="transmembrane region" description="Helical" evidence="2">
    <location>
        <begin position="88"/>
        <end position="110"/>
    </location>
</feature>
<feature type="region of interest" description="Disordered" evidence="1">
    <location>
        <begin position="1"/>
        <end position="79"/>
    </location>
</feature>
<evidence type="ECO:0008006" key="5">
    <source>
        <dbReference type="Google" id="ProtNLM"/>
    </source>
</evidence>
<dbReference type="Proteomes" id="UP001391051">
    <property type="component" value="Unassembled WGS sequence"/>
</dbReference>
<evidence type="ECO:0000256" key="2">
    <source>
        <dbReference type="SAM" id="Phobius"/>
    </source>
</evidence>
<feature type="compositionally biased region" description="Basic and acidic residues" evidence="1">
    <location>
        <begin position="11"/>
        <end position="40"/>
    </location>
</feature>
<keyword evidence="2" id="KW-0812">Transmembrane</keyword>
<name>A0ABR1PYA8_9PEZI</name>
<comment type="caution">
    <text evidence="3">The sequence shown here is derived from an EMBL/GenBank/DDBJ whole genome shotgun (WGS) entry which is preliminary data.</text>
</comment>
<keyword evidence="2" id="KW-0472">Membrane</keyword>
<dbReference type="Gene3D" id="2.120.10.70">
    <property type="entry name" value="Fucose-specific lectin"/>
    <property type="match status" value="1"/>
</dbReference>
<evidence type="ECO:0000313" key="4">
    <source>
        <dbReference type="Proteomes" id="UP001391051"/>
    </source>
</evidence>
<proteinExistence type="predicted"/>
<accession>A0ABR1PYA8</accession>
<dbReference type="EMBL" id="JAQQWE010000008">
    <property type="protein sequence ID" value="KAK7942716.1"/>
    <property type="molecule type" value="Genomic_DNA"/>
</dbReference>
<feature type="compositionally biased region" description="Basic and acidic residues" evidence="1">
    <location>
        <begin position="63"/>
        <end position="72"/>
    </location>
</feature>
<sequence>MASDRTTSPVDKQKHLSEVMSHSSEENNQDHGHLRGHDDAATTQPQLVPQQSQPDDLYALGKLDGDSEKEKSGNPLLSKSRTSRRGNILIISIVGLIVAAGIIVGAVLGVKARRDGANQGNAGNDTARLLLKGSRLAVTGRRIPGDGFNIRLFYQGGDGKIRMSAYENTEATWQPPVTFDSISARNNTPLTAAIDLSYPHFQLYYLNDSSILEGVYLSEDDTSPREDGIGHQPVEVDPSSVLTSYWPYLVTQDSDSNFRKFTWNGDTYTNQSMGVNGSIGSSLGLIPAIRQYRSPYPTGLFYRNSSGYLAQHLFGGDDFADAAINNNSIGGSNQSRVLVSMLPANPLKANMSIAIPEWSAISVMTSSRKASNLTDTYVLYQDQSHAFFVASQVETNSWNITYLDIADDGSDIACLTEQVGVTESAGSSNANPDHVWLSSSTDMARCYYQSNNWLREIRLSPTGWDHGPAIPMV</sequence>